<evidence type="ECO:0000313" key="3">
    <source>
        <dbReference type="EMBL" id="USR79056.1"/>
    </source>
</evidence>
<keyword evidence="1" id="KW-1133">Transmembrane helix</keyword>
<keyword evidence="2" id="KW-0732">Signal</keyword>
<proteinExistence type="predicted"/>
<accession>A0ABY5AGE4</accession>
<feature type="signal peptide" evidence="2">
    <location>
        <begin position="1"/>
        <end position="17"/>
    </location>
</feature>
<dbReference type="EMBL" id="CP099547">
    <property type="protein sequence ID" value="USR79056.1"/>
    <property type="molecule type" value="Genomic_DNA"/>
</dbReference>
<keyword evidence="1" id="KW-0472">Membrane</keyword>
<sequence length="289" mass="32130">MLAMLMSCMVMSFPAVAYGHTSEENDPEANLAWFETTGLEIVLAQGEDVFGEEVDQDLKLLSLGTPIRAFTFVSDESELLNPQTAFVESSIWIAPVLKDGQAIGVLHTEGQLASRRTNTELFADVRLGTEVGGIRQGATTLIYDRQLQAWFAYSEGLIEPGDAKGEEYVLGNVPFDIFMSHRADLIANDATVKPRTVDTQSTATPETYLTATRFAVVIAILATIALFSLAWLKWADDKRFNRDEQEESASTAITDQHPRNRWDPFAKARLLIHPHISQPPRLDEEKDTL</sequence>
<keyword evidence="1" id="KW-0812">Transmembrane</keyword>
<dbReference type="Proteomes" id="UP001056109">
    <property type="component" value="Chromosome"/>
</dbReference>
<feature type="chain" id="PRO_5046446986" description="SURF1-like protein" evidence="2">
    <location>
        <begin position="18"/>
        <end position="289"/>
    </location>
</feature>
<reference evidence="3" key="1">
    <citation type="submission" date="2022-06" db="EMBL/GenBank/DDBJ databases">
        <title>Complete Genome Sequence of Arcanobacterium pinnipediorum strain DSM 28752 isolated from a harbour seal.</title>
        <authorList>
            <person name="Borowiak M."/>
            <person name="Kreitlow A."/>
            <person name="Alssahen M."/>
            <person name="Malorny B."/>
            <person name="Laemmler C."/>
            <person name="Prenger-Berninghoff E."/>
            <person name="Siebert U."/>
            <person name="Ploetz M."/>
            <person name="Abdulmawjood A."/>
        </authorList>
    </citation>
    <scope>NUCLEOTIDE SEQUENCE</scope>
    <source>
        <strain evidence="3">DSM 28752</strain>
    </source>
</reference>
<evidence type="ECO:0000256" key="2">
    <source>
        <dbReference type="SAM" id="SignalP"/>
    </source>
</evidence>
<evidence type="ECO:0000256" key="1">
    <source>
        <dbReference type="SAM" id="Phobius"/>
    </source>
</evidence>
<name>A0ABY5AGE4_9ACTO</name>
<keyword evidence="4" id="KW-1185">Reference proteome</keyword>
<organism evidence="3 4">
    <name type="scientific">Arcanobacterium pinnipediorum</name>
    <dbReference type="NCBI Taxonomy" id="1503041"/>
    <lineage>
        <taxon>Bacteria</taxon>
        <taxon>Bacillati</taxon>
        <taxon>Actinomycetota</taxon>
        <taxon>Actinomycetes</taxon>
        <taxon>Actinomycetales</taxon>
        <taxon>Actinomycetaceae</taxon>
        <taxon>Arcanobacterium</taxon>
    </lineage>
</organism>
<feature type="transmembrane region" description="Helical" evidence="1">
    <location>
        <begin position="214"/>
        <end position="232"/>
    </location>
</feature>
<gene>
    <name evidence="3" type="ORF">NG665_06605</name>
</gene>
<dbReference type="RefSeq" id="WP_252672929.1">
    <property type="nucleotide sequence ID" value="NZ_CP099547.1"/>
</dbReference>
<protein>
    <recommendedName>
        <fullName evidence="5">SURF1-like protein</fullName>
    </recommendedName>
</protein>
<evidence type="ECO:0000313" key="4">
    <source>
        <dbReference type="Proteomes" id="UP001056109"/>
    </source>
</evidence>
<evidence type="ECO:0008006" key="5">
    <source>
        <dbReference type="Google" id="ProtNLM"/>
    </source>
</evidence>